<dbReference type="Proteomes" id="UP001232001">
    <property type="component" value="Chromosome"/>
</dbReference>
<organism evidence="2 3">
    <name type="scientific">Tenacibaculum tangerinum</name>
    <dbReference type="NCBI Taxonomy" id="3038772"/>
    <lineage>
        <taxon>Bacteria</taxon>
        <taxon>Pseudomonadati</taxon>
        <taxon>Bacteroidota</taxon>
        <taxon>Flavobacteriia</taxon>
        <taxon>Flavobacteriales</taxon>
        <taxon>Flavobacteriaceae</taxon>
        <taxon>Tenacibaculum</taxon>
    </lineage>
</organism>
<dbReference type="InterPro" id="IPR025669">
    <property type="entry name" value="AAA_dom"/>
</dbReference>
<sequence>MGKIISVCNQKGGVGKTTTCVNLSAALGMLEHKVLVIDTDPQANASVAFGFSSIKLNNPALQFMDITSVITNNIIKTNCPNVDLLPFCEDVNFFKRTPEISKFKKALESIRNLYDYIIIDCVPFLKTENIDILMSSDSTIIPVQCDYYALEGLHKVLKTIRFVQKKLHHNLHIEGLLLTMFDKRLNMSKDIVNYMRSYFGELVFEAIIHRSSKITQAPSYGQSVLEYDISSGGAKDYLQLANEIIAKKSIIKNADEDVEIPKEKESVFNDRELSKTSGSEAKNNFLFEKMLKNVKVDIKKTTPSFLKKFDALLNLNKSDVEKIMGPCHKNHYGNVWIYKINKTAIFRKRYVYIYFKNDVVSHYAKKWFSSKML</sequence>
<dbReference type="InterPro" id="IPR050678">
    <property type="entry name" value="DNA_Partitioning_ATPase"/>
</dbReference>
<feature type="domain" description="AAA" evidence="1">
    <location>
        <begin position="3"/>
        <end position="173"/>
    </location>
</feature>
<protein>
    <submittedName>
        <fullName evidence="2">ParA family protein</fullName>
    </submittedName>
</protein>
<accession>A0ABY8L271</accession>
<dbReference type="Gene3D" id="3.40.50.300">
    <property type="entry name" value="P-loop containing nucleotide triphosphate hydrolases"/>
    <property type="match status" value="1"/>
</dbReference>
<name>A0ABY8L271_9FLAO</name>
<evidence type="ECO:0000259" key="1">
    <source>
        <dbReference type="Pfam" id="PF13614"/>
    </source>
</evidence>
<dbReference type="PANTHER" id="PTHR13696:SF52">
    <property type="entry name" value="PARA FAMILY PROTEIN CT_582"/>
    <property type="match status" value="1"/>
</dbReference>
<dbReference type="EMBL" id="CP122539">
    <property type="protein sequence ID" value="WGH75534.1"/>
    <property type="molecule type" value="Genomic_DNA"/>
</dbReference>
<proteinExistence type="predicted"/>
<dbReference type="RefSeq" id="WP_279651408.1">
    <property type="nucleotide sequence ID" value="NZ_CP122539.1"/>
</dbReference>
<evidence type="ECO:0000313" key="3">
    <source>
        <dbReference type="Proteomes" id="UP001232001"/>
    </source>
</evidence>
<reference evidence="2 3" key="1">
    <citation type="submission" date="2023-04" db="EMBL/GenBank/DDBJ databases">
        <title>Tenacibaculum tangerinum sp. nov., isolated from sea tidal flat of South Korea.</title>
        <authorList>
            <person name="Lee S.H."/>
            <person name="Kim J.-J."/>
        </authorList>
    </citation>
    <scope>NUCLEOTIDE SEQUENCE [LARGE SCALE GENOMIC DNA]</scope>
    <source>
        <strain evidence="2 3">GRR-S3-23</strain>
    </source>
</reference>
<dbReference type="InterPro" id="IPR027417">
    <property type="entry name" value="P-loop_NTPase"/>
</dbReference>
<dbReference type="SUPFAM" id="SSF52540">
    <property type="entry name" value="P-loop containing nucleoside triphosphate hydrolases"/>
    <property type="match status" value="1"/>
</dbReference>
<gene>
    <name evidence="2" type="ORF">P8625_15960</name>
</gene>
<dbReference type="PANTHER" id="PTHR13696">
    <property type="entry name" value="P-LOOP CONTAINING NUCLEOSIDE TRIPHOSPHATE HYDROLASE"/>
    <property type="match status" value="1"/>
</dbReference>
<dbReference type="Pfam" id="PF13614">
    <property type="entry name" value="AAA_31"/>
    <property type="match status" value="1"/>
</dbReference>
<evidence type="ECO:0000313" key="2">
    <source>
        <dbReference type="EMBL" id="WGH75534.1"/>
    </source>
</evidence>
<dbReference type="CDD" id="cd02042">
    <property type="entry name" value="ParAB_family"/>
    <property type="match status" value="1"/>
</dbReference>
<keyword evidence="3" id="KW-1185">Reference proteome</keyword>